<evidence type="ECO:0000259" key="5">
    <source>
        <dbReference type="Pfam" id="PF00884"/>
    </source>
</evidence>
<evidence type="ECO:0000313" key="7">
    <source>
        <dbReference type="Proteomes" id="UP000235826"/>
    </source>
</evidence>
<dbReference type="KEGG" id="fek:C1H87_18365"/>
<keyword evidence="2" id="KW-0479">Metal-binding</keyword>
<accession>A0A2K9PU52</accession>
<gene>
    <name evidence="6" type="ORF">C1H87_18365</name>
</gene>
<dbReference type="InterPro" id="IPR017850">
    <property type="entry name" value="Alkaline_phosphatase_core_sf"/>
</dbReference>
<evidence type="ECO:0000313" key="6">
    <source>
        <dbReference type="EMBL" id="AUP80569.1"/>
    </source>
</evidence>
<reference evidence="6 7" key="1">
    <citation type="submission" date="2018-01" db="EMBL/GenBank/DDBJ databases">
        <title>Complete genome sequence of Flavivirga eckloniae ECD14 isolated from seaweed Ecklonia cava.</title>
        <authorList>
            <person name="Lee J.H."/>
            <person name="Baik K.S."/>
            <person name="Seong C.N."/>
        </authorList>
    </citation>
    <scope>NUCLEOTIDE SEQUENCE [LARGE SCALE GENOMIC DNA]</scope>
    <source>
        <strain evidence="6 7">ECD14</strain>
    </source>
</reference>
<sequence>MTQNILKTLFLYFLALSIQSFGQSKPNVIVVLADDIGVGDISHYRKRHSDKIIVETPALDKLAKEGIIFTDARSPAALCAPTRYAIMTGNHCYRSYAPWGVWGSYQRSPLKPNQLTLGSLMKNAGYKTSFFGKWGFGIDFPRKDDITKVYRGDRSKPELDVNVTKVLGNGPKQHGFDYSLLFPAGIQDVPYVVYENEQWMPLHKKSEITYISQENMTKIGVKLDKSEGLGDSYWDPHDMGPLLANKAVEYIKSSKKNEPFFMYYCALAVHKPHTPAASLNGKSIAGTTPSKHLDLVKELDIQMDMLIKTLKQKGIYENTLIIFTSDNGGLLIPETLKSGHRPSDIYRGGKNQRFEGGNKVPFIVSWPAKIKPNRMSNKPVIGIDIMATLAAITNQKFEEDQAMDSSNLLPILVDEKDIETHPFVMIQAGTGKEVIIVENNWKLIIQVDKKDRTDLKRHPIALFNLTDNPSEKGEKNLISNAKYKAKIDKLLNLYNSTRDSKIKTGYH</sequence>
<comment type="similarity">
    <text evidence="1">Belongs to the sulfatase family.</text>
</comment>
<dbReference type="AlphaFoldDB" id="A0A2K9PU52"/>
<dbReference type="RefSeq" id="WP_102757215.1">
    <property type="nucleotide sequence ID" value="NZ_CP025791.1"/>
</dbReference>
<proteinExistence type="inferred from homology"/>
<protein>
    <submittedName>
        <fullName evidence="6">Sulfatase</fullName>
    </submittedName>
</protein>
<evidence type="ECO:0000256" key="4">
    <source>
        <dbReference type="ARBA" id="ARBA00022837"/>
    </source>
</evidence>
<dbReference type="GO" id="GO:0046872">
    <property type="term" value="F:metal ion binding"/>
    <property type="evidence" value="ECO:0007669"/>
    <property type="project" value="UniProtKB-KW"/>
</dbReference>
<feature type="domain" description="Sulfatase N-terminal" evidence="5">
    <location>
        <begin position="26"/>
        <end position="393"/>
    </location>
</feature>
<keyword evidence="4" id="KW-0106">Calcium</keyword>
<evidence type="ECO:0000256" key="3">
    <source>
        <dbReference type="ARBA" id="ARBA00022801"/>
    </source>
</evidence>
<dbReference type="EMBL" id="CP025791">
    <property type="protein sequence ID" value="AUP80569.1"/>
    <property type="molecule type" value="Genomic_DNA"/>
</dbReference>
<dbReference type="PROSITE" id="PS00523">
    <property type="entry name" value="SULFATASE_1"/>
    <property type="match status" value="1"/>
</dbReference>
<dbReference type="Gene3D" id="3.40.720.10">
    <property type="entry name" value="Alkaline Phosphatase, subunit A"/>
    <property type="match status" value="1"/>
</dbReference>
<dbReference type="InterPro" id="IPR000917">
    <property type="entry name" value="Sulfatase_N"/>
</dbReference>
<keyword evidence="7" id="KW-1185">Reference proteome</keyword>
<name>A0A2K9PU52_9FLAO</name>
<dbReference type="InterPro" id="IPR024607">
    <property type="entry name" value="Sulfatase_CS"/>
</dbReference>
<dbReference type="PANTHER" id="PTHR42693">
    <property type="entry name" value="ARYLSULFATASE FAMILY MEMBER"/>
    <property type="match status" value="1"/>
</dbReference>
<dbReference type="Proteomes" id="UP000235826">
    <property type="component" value="Chromosome"/>
</dbReference>
<keyword evidence="3" id="KW-0378">Hydrolase</keyword>
<dbReference type="SUPFAM" id="SSF53649">
    <property type="entry name" value="Alkaline phosphatase-like"/>
    <property type="match status" value="1"/>
</dbReference>
<dbReference type="PANTHER" id="PTHR42693:SF53">
    <property type="entry name" value="ENDO-4-O-SULFATASE"/>
    <property type="match status" value="1"/>
</dbReference>
<dbReference type="Pfam" id="PF00884">
    <property type="entry name" value="Sulfatase"/>
    <property type="match status" value="1"/>
</dbReference>
<dbReference type="GO" id="GO:0004065">
    <property type="term" value="F:arylsulfatase activity"/>
    <property type="evidence" value="ECO:0007669"/>
    <property type="project" value="TreeGrafter"/>
</dbReference>
<dbReference type="CDD" id="cd16143">
    <property type="entry name" value="ARS_like"/>
    <property type="match status" value="1"/>
</dbReference>
<dbReference type="InterPro" id="IPR050738">
    <property type="entry name" value="Sulfatase"/>
</dbReference>
<evidence type="ECO:0000256" key="1">
    <source>
        <dbReference type="ARBA" id="ARBA00008779"/>
    </source>
</evidence>
<dbReference type="OrthoDB" id="9765065at2"/>
<organism evidence="6 7">
    <name type="scientific">Flavivirga eckloniae</name>
    <dbReference type="NCBI Taxonomy" id="1803846"/>
    <lineage>
        <taxon>Bacteria</taxon>
        <taxon>Pseudomonadati</taxon>
        <taxon>Bacteroidota</taxon>
        <taxon>Flavobacteriia</taxon>
        <taxon>Flavobacteriales</taxon>
        <taxon>Flavobacteriaceae</taxon>
        <taxon>Flavivirga</taxon>
    </lineage>
</organism>
<evidence type="ECO:0000256" key="2">
    <source>
        <dbReference type="ARBA" id="ARBA00022723"/>
    </source>
</evidence>